<dbReference type="EMBL" id="CP009124">
    <property type="protein sequence ID" value="AIJ11999.2"/>
    <property type="molecule type" value="Genomic_DNA"/>
</dbReference>
<organism evidence="5 6">
    <name type="scientific">Streptomyces lividans TK24</name>
    <dbReference type="NCBI Taxonomy" id="457428"/>
    <lineage>
        <taxon>Bacteria</taxon>
        <taxon>Bacillati</taxon>
        <taxon>Actinomycetota</taxon>
        <taxon>Actinomycetes</taxon>
        <taxon>Kitasatosporales</taxon>
        <taxon>Streptomycetaceae</taxon>
        <taxon>Streptomyces</taxon>
    </lineage>
</organism>
<keyword evidence="3" id="KW-0446">Lipid-binding</keyword>
<sequence>MTAVGRGESTKEALLRQRLGRLERRGRTRCTHVGYVGRGVSGPQTSNVLLQSAATEAMSNLDTTRLACQRIYAEPEEAPVPNGSLSLPARLCLLAWDPERSSAAETARVHHLVRAGALTELAQRGLLTDDEGIATPADLDSRTGDAVLDGLLELVRESLPHRWRTWVRLHARVTFDAVREQLVAEGYLRAEKKRVLGVFPSVEYVLARGAAARALREEARRVLRGPQPAGEVSERDAALAALAAAAGLGVPEGTVTGVRAQDRITELARRCASAAPGMRKVVSEVWDAVSDEGARAPASARG</sequence>
<dbReference type="InterPro" id="IPR038261">
    <property type="entry name" value="GPP34-like_sf"/>
</dbReference>
<evidence type="ECO:0000313" key="6">
    <source>
        <dbReference type="Proteomes" id="UP000028682"/>
    </source>
</evidence>
<evidence type="ECO:0008006" key="7">
    <source>
        <dbReference type="Google" id="ProtNLM"/>
    </source>
</evidence>
<reference evidence="6" key="1">
    <citation type="submission" date="2014-08" db="EMBL/GenBank/DDBJ databases">
        <title>Complete genome sequence of Streptomyces lividans TK24.</title>
        <authorList>
            <consortium name="StrepSynth"/>
            <person name="Ruckert C."/>
            <person name="Fridjonson O.H."/>
            <person name="Lambert C."/>
            <person name="van Wezel G.P."/>
            <person name="Bernaerts K."/>
            <person name="Anne J."/>
            <person name="Economou A."/>
            <person name="Kalinowski J."/>
        </authorList>
    </citation>
    <scope>NUCLEOTIDE SEQUENCE [LARGE SCALE GENOMIC DNA]</scope>
    <source>
        <strain evidence="6">TK24</strain>
    </source>
</reference>
<evidence type="ECO:0000256" key="3">
    <source>
        <dbReference type="ARBA" id="ARBA00023121"/>
    </source>
</evidence>
<name>A0ABN4DLB2_STRLI</name>
<accession>A0ABN4DLB2</accession>
<gene>
    <name evidence="5" type="ORF">SLIV_04905</name>
</gene>
<keyword evidence="4" id="KW-0472">Membrane</keyword>
<dbReference type="Gene3D" id="1.10.3630.10">
    <property type="entry name" value="yeast vps74-n-term truncation variant domain like"/>
    <property type="match status" value="1"/>
</dbReference>
<evidence type="ECO:0000313" key="5">
    <source>
        <dbReference type="EMBL" id="AIJ11999.2"/>
    </source>
</evidence>
<comment type="subcellular location">
    <subcellularLocation>
        <location evidence="1">Golgi apparatus membrane</location>
        <topology evidence="1">Peripheral membrane protein</topology>
        <orientation evidence="1">Cytoplasmic side</orientation>
    </subcellularLocation>
</comment>
<evidence type="ECO:0000256" key="4">
    <source>
        <dbReference type="ARBA" id="ARBA00023136"/>
    </source>
</evidence>
<protein>
    <recommendedName>
        <fullName evidence="7">Integral membrane protein</fullName>
    </recommendedName>
</protein>
<evidence type="ECO:0000256" key="2">
    <source>
        <dbReference type="ARBA" id="ARBA00023034"/>
    </source>
</evidence>
<keyword evidence="6" id="KW-1185">Reference proteome</keyword>
<proteinExistence type="predicted"/>
<dbReference type="InterPro" id="IPR008628">
    <property type="entry name" value="GPP34-like"/>
</dbReference>
<dbReference type="Proteomes" id="UP000028682">
    <property type="component" value="Chromosome"/>
</dbReference>
<dbReference type="Pfam" id="PF05719">
    <property type="entry name" value="GPP34"/>
    <property type="match status" value="1"/>
</dbReference>
<keyword evidence="2" id="KW-0333">Golgi apparatus</keyword>
<evidence type="ECO:0000256" key="1">
    <source>
        <dbReference type="ARBA" id="ARBA00004255"/>
    </source>
</evidence>